<feature type="region of interest" description="Disordered" evidence="2">
    <location>
        <begin position="678"/>
        <end position="713"/>
    </location>
</feature>
<reference evidence="3 4" key="1">
    <citation type="submission" date="2015-10" db="EMBL/GenBank/DDBJ databases">
        <title>The cercosporin biosynthetic gene cluster was horizontally transferred to several fungal lineages and shown to be expanded in Cercospora beticola based on microsynteny with recipient genomes.</title>
        <authorList>
            <person name="De Jonge R."/>
            <person name="Ebert M.K."/>
            <person name="Suttle J.C."/>
            <person name="Jurick Ii W.M."/>
            <person name="Secor G.A."/>
            <person name="Thomma B.P."/>
            <person name="Van De Peer Y."/>
            <person name="Bolton M.D."/>
        </authorList>
    </citation>
    <scope>NUCLEOTIDE SEQUENCE [LARGE SCALE GENOMIC DNA]</scope>
    <source>
        <strain evidence="3 4">09-40</strain>
    </source>
</reference>
<feature type="compositionally biased region" description="Polar residues" evidence="2">
    <location>
        <begin position="868"/>
        <end position="884"/>
    </location>
</feature>
<feature type="compositionally biased region" description="Basic and acidic residues" evidence="2">
    <location>
        <begin position="9"/>
        <end position="22"/>
    </location>
</feature>
<feature type="compositionally biased region" description="Polar residues" evidence="2">
    <location>
        <begin position="179"/>
        <end position="192"/>
    </location>
</feature>
<feature type="compositionally biased region" description="Polar residues" evidence="2">
    <location>
        <begin position="307"/>
        <end position="319"/>
    </location>
</feature>
<name>A0A2G5I8H6_CERBT</name>
<feature type="compositionally biased region" description="Basic and acidic residues" evidence="2">
    <location>
        <begin position="806"/>
        <end position="819"/>
    </location>
</feature>
<evidence type="ECO:0000313" key="3">
    <source>
        <dbReference type="EMBL" id="PIB01101.1"/>
    </source>
</evidence>
<feature type="compositionally biased region" description="Basic and acidic residues" evidence="2">
    <location>
        <begin position="109"/>
        <end position="127"/>
    </location>
</feature>
<feature type="compositionally biased region" description="Basic and acidic residues" evidence="2">
    <location>
        <begin position="518"/>
        <end position="536"/>
    </location>
</feature>
<evidence type="ECO:0000256" key="1">
    <source>
        <dbReference type="SAM" id="Coils"/>
    </source>
</evidence>
<gene>
    <name evidence="3" type="ORF">CB0940_01657</name>
</gene>
<feature type="region of interest" description="Disordered" evidence="2">
    <location>
        <begin position="738"/>
        <end position="757"/>
    </location>
</feature>
<accession>A0A2G5I8H6</accession>
<feature type="region of interest" description="Disordered" evidence="2">
    <location>
        <begin position="1"/>
        <end position="71"/>
    </location>
</feature>
<feature type="region of interest" description="Disordered" evidence="2">
    <location>
        <begin position="806"/>
        <end position="903"/>
    </location>
</feature>
<evidence type="ECO:0000313" key="4">
    <source>
        <dbReference type="Proteomes" id="UP000230605"/>
    </source>
</evidence>
<organism evidence="3 4">
    <name type="scientific">Cercospora beticola</name>
    <name type="common">Sugarbeet leaf spot fungus</name>
    <dbReference type="NCBI Taxonomy" id="122368"/>
    <lineage>
        <taxon>Eukaryota</taxon>
        <taxon>Fungi</taxon>
        <taxon>Dikarya</taxon>
        <taxon>Ascomycota</taxon>
        <taxon>Pezizomycotina</taxon>
        <taxon>Dothideomycetes</taxon>
        <taxon>Dothideomycetidae</taxon>
        <taxon>Mycosphaerellales</taxon>
        <taxon>Mycosphaerellaceae</taxon>
        <taxon>Cercospora</taxon>
    </lineage>
</organism>
<feature type="coiled-coil region" evidence="1">
    <location>
        <begin position="629"/>
        <end position="656"/>
    </location>
</feature>
<comment type="caution">
    <text evidence="3">The sequence shown here is derived from an EMBL/GenBank/DDBJ whole genome shotgun (WGS) entry which is preliminary data.</text>
</comment>
<dbReference type="Proteomes" id="UP000230605">
    <property type="component" value="Chromosome 1"/>
</dbReference>
<feature type="region of interest" description="Disordered" evidence="2">
    <location>
        <begin position="367"/>
        <end position="386"/>
    </location>
</feature>
<keyword evidence="1" id="KW-0175">Coiled coil</keyword>
<feature type="region of interest" description="Disordered" evidence="2">
    <location>
        <begin position="302"/>
        <end position="357"/>
    </location>
</feature>
<feature type="compositionally biased region" description="Basic and acidic residues" evidence="2">
    <location>
        <begin position="894"/>
        <end position="903"/>
    </location>
</feature>
<dbReference type="EMBL" id="LKMD01000100">
    <property type="protein sequence ID" value="PIB01101.1"/>
    <property type="molecule type" value="Genomic_DNA"/>
</dbReference>
<proteinExistence type="predicted"/>
<dbReference type="AlphaFoldDB" id="A0A2G5I8H6"/>
<protein>
    <submittedName>
        <fullName evidence="3">Uncharacterized protein</fullName>
    </submittedName>
</protein>
<sequence length="903" mass="98497">MPLLVSTRSHPDKQRNEPRETKSATTSEHQALMPMPRPDAHMSPSPQPSAHDASPSPAHAFASESQYSPSLSAWVGESRSNHAGVSNSLSMLTEVYPAPRAALASVHASRSDQRHTPAACGERHDPLRPAVTSPRKSLPGPWRSLHFDDHRISTSQTTVDAPLSLNIPPQVRDLPKLATGTTSSSQTHSYATSEASTLLPSIALLNEHAGSRYNDPNNAESLSTQHSLPCHCATLRPLLREFVDALLELDESVQSLSRSPSRPRPNNIDSHPVQSVHWMLERLRQTKHHIDGVARDINAVGAGRAAQPTQVDSTPNASKRSAAPWDWDETAQKRPRSGASESIHQSYRAPAYDRPRSIEDARKDLSGYSPARADSIPGSAHPGTASPTFAQRAARALPSPSSITYSNCSAPSLPTLAAQSIASPATSYLPASSLHTAPAHPATSAHIAELQHQVTLKSLALQTLQSEYASLLQKLQREKVRSQAIEKKTSVADQEVNELTSKNEDLTEQVKLLTSQLEHSERKRDTERSEAEREKNQWGRMLEMSGRLQAKADAEKQRLLAEKETLLQHVSRLRQSPKEQEMQEERLVASAEDDQSRTFIAPRAQTHAQDRSDDLDELRRTVAAQARRIDLFKTALQQIRTQSAELEERAQTIRQRSSELQSISDRALNADNTVAMGQHARPGVPAHPPSRAPAGTSFDQQGPDRRAPVPTPKLSRRTTTLDVLIDGRMQPANIKEVSRARTPGPDELGFSLPPTTSTSEELLSALGPAPIASSADLGARVLQGPQYSSQFGVQYAGATLSSRAWDAMDSRRSREDPTHRQVSSSPQSDEFVRGSANRTPDHGSGWPVGDQKTQGSGLVEDFPPPRSLQVQASKNIASASNTSPALLPRPDMSSGHEKVQPRE</sequence>
<dbReference type="OrthoDB" id="5427204at2759"/>
<evidence type="ECO:0000256" key="2">
    <source>
        <dbReference type="SAM" id="MobiDB-lite"/>
    </source>
</evidence>
<feature type="region of interest" description="Disordered" evidence="2">
    <location>
        <begin position="106"/>
        <end position="192"/>
    </location>
</feature>
<feature type="compositionally biased region" description="Low complexity" evidence="2">
    <location>
        <begin position="48"/>
        <end position="65"/>
    </location>
</feature>
<feature type="region of interest" description="Disordered" evidence="2">
    <location>
        <begin position="515"/>
        <end position="536"/>
    </location>
</feature>